<keyword evidence="1" id="KW-0472">Membrane</keyword>
<sequence>MKTPAELAISTARRIDTVNSFGVCITERRNNALMAAKIQQYNDASIKPATTLDPKKTKINLLRLLSFHSCLFLVITNYIMLYS</sequence>
<geneLocation type="plasmid" evidence="2 3">
    <name>pAPEC-O1-R</name>
</geneLocation>
<feature type="transmembrane region" description="Helical" evidence="1">
    <location>
        <begin position="61"/>
        <end position="81"/>
    </location>
</feature>
<organism evidence="2 3">
    <name type="scientific">Escherichia coli O1:K1 / APEC</name>
    <dbReference type="NCBI Taxonomy" id="405955"/>
    <lineage>
        <taxon>Bacteria</taxon>
        <taxon>Pseudomonadati</taxon>
        <taxon>Pseudomonadota</taxon>
        <taxon>Gammaproteobacteria</taxon>
        <taxon>Enterobacterales</taxon>
        <taxon>Enterobacteriaceae</taxon>
        <taxon>Escherichia</taxon>
    </lineage>
</organism>
<dbReference type="HOGENOM" id="CLU_2537222_0_0_6"/>
<proteinExistence type="predicted"/>
<evidence type="ECO:0000313" key="3">
    <source>
        <dbReference type="Proteomes" id="UP000008216"/>
    </source>
</evidence>
<keyword evidence="3" id="KW-1185">Reference proteome</keyword>
<dbReference type="Proteomes" id="UP000008216">
    <property type="component" value="Plasmid pAPEC-O1-R"/>
</dbReference>
<name>A0A0H2XKF1_ECOK1</name>
<accession>A0A0H2XKF1</accession>
<protein>
    <submittedName>
        <fullName evidence="2">Uncharacterized protein</fullName>
    </submittedName>
</protein>
<dbReference type="KEGG" id="ecv:APECO1_O1R130"/>
<gene>
    <name evidence="2" type="ORF">APECO1_O1R130</name>
</gene>
<dbReference type="EMBL" id="DQ517526">
    <property type="protein sequence ID" value="ABF67815.1"/>
    <property type="molecule type" value="Genomic_DNA"/>
</dbReference>
<keyword evidence="1" id="KW-0812">Transmembrane</keyword>
<evidence type="ECO:0000256" key="1">
    <source>
        <dbReference type="SAM" id="Phobius"/>
    </source>
</evidence>
<keyword evidence="2" id="KW-0614">Plasmid</keyword>
<keyword evidence="1" id="KW-1133">Transmembrane helix</keyword>
<dbReference type="AlphaFoldDB" id="A0A0H2XKF1"/>
<evidence type="ECO:0000313" key="2">
    <source>
        <dbReference type="EMBL" id="ABF67815.1"/>
    </source>
</evidence>
<reference evidence="2 3" key="1">
    <citation type="journal article" date="2006" name="Antimicrob. Agents Chemother.">
        <title>Complete DNA sequence, comparative genomics, and prevalence of an IncHI2 plasmid occurring among extraintestinal pathogenic Escherichia coli isolates.</title>
        <authorList>
            <person name="Johnson T.J."/>
            <person name="Wannemeuhler Y.M."/>
            <person name="Scaccianoce J.A."/>
            <person name="Johnson S.J."/>
            <person name="Nolan L.K."/>
        </authorList>
    </citation>
    <scope>NUCLEOTIDE SEQUENCE [LARGE SCALE GENOMIC DNA]</scope>
    <source>
        <strain evidence="2">APEC O1</strain>
        <plasmid evidence="3">pAPEC-O1-R</plasmid>
    </source>
</reference>